<dbReference type="OrthoDB" id="10364634at2759"/>
<proteinExistence type="predicted"/>
<keyword evidence="2" id="KW-1133">Transmembrane helix</keyword>
<keyword evidence="2" id="KW-0812">Transmembrane</keyword>
<dbReference type="Proteomes" id="UP000233469">
    <property type="component" value="Unassembled WGS sequence"/>
</dbReference>
<sequence length="200" mass="21285">MNYLIRLLFILNLYTFFISDIFACKCAKPDSYGSVGTYCGGELQMHGGGDDCGWDILWKCYGLGSTAKLISLCGYGCCGNNFDYSKCCIGNGCFNKCDETYLPKSAKSVTTNPISSTTSSPNNPENTSKPPNLPESQPVQSTSVSTTSSSPDTSSAQPFIATESIAAIVASVIGGVSAIIAAIIGVKCNRNRKKKEFITE</sequence>
<feature type="chain" id="PRO_5014703305" evidence="3">
    <location>
        <begin position="24"/>
        <end position="200"/>
    </location>
</feature>
<feature type="signal peptide" evidence="3">
    <location>
        <begin position="1"/>
        <end position="23"/>
    </location>
</feature>
<reference evidence="4 5" key="1">
    <citation type="submission" date="2016-04" db="EMBL/GenBank/DDBJ databases">
        <title>Genome analyses suggest a sexual origin of heterokaryosis in a supposedly ancient asexual fungus.</title>
        <authorList>
            <person name="Ropars J."/>
            <person name="Sedzielewska K."/>
            <person name="Noel J."/>
            <person name="Charron P."/>
            <person name="Farinelli L."/>
            <person name="Marton T."/>
            <person name="Kruger M."/>
            <person name="Pelin A."/>
            <person name="Brachmann A."/>
            <person name="Corradi N."/>
        </authorList>
    </citation>
    <scope>NUCLEOTIDE SEQUENCE [LARGE SCALE GENOMIC DNA]</scope>
    <source>
        <strain evidence="4 5">C2</strain>
    </source>
</reference>
<comment type="caution">
    <text evidence="4">The sequence shown here is derived from an EMBL/GenBank/DDBJ whole genome shotgun (WGS) entry which is preliminary data.</text>
</comment>
<dbReference type="AlphaFoldDB" id="A0A2N1MR28"/>
<keyword evidence="2" id="KW-0472">Membrane</keyword>
<feature type="region of interest" description="Disordered" evidence="1">
    <location>
        <begin position="108"/>
        <end position="156"/>
    </location>
</feature>
<dbReference type="EMBL" id="LLXL01001509">
    <property type="protein sequence ID" value="PKK64090.1"/>
    <property type="molecule type" value="Genomic_DNA"/>
</dbReference>
<protein>
    <submittedName>
        <fullName evidence="4">Uncharacterized protein</fullName>
    </submittedName>
</protein>
<gene>
    <name evidence="4" type="ORF">RhiirC2_811628</name>
</gene>
<name>A0A2N1MR28_9GLOM</name>
<feature type="transmembrane region" description="Helical" evidence="2">
    <location>
        <begin position="165"/>
        <end position="186"/>
    </location>
</feature>
<accession>A0A2N1MR28</accession>
<dbReference type="VEuPathDB" id="FungiDB:RhiirA1_411097"/>
<dbReference type="VEuPathDB" id="FungiDB:FUN_013481"/>
<evidence type="ECO:0000313" key="4">
    <source>
        <dbReference type="EMBL" id="PKK64090.1"/>
    </source>
</evidence>
<evidence type="ECO:0000256" key="2">
    <source>
        <dbReference type="SAM" id="Phobius"/>
    </source>
</evidence>
<evidence type="ECO:0000256" key="1">
    <source>
        <dbReference type="SAM" id="MobiDB-lite"/>
    </source>
</evidence>
<evidence type="ECO:0000256" key="3">
    <source>
        <dbReference type="SAM" id="SignalP"/>
    </source>
</evidence>
<dbReference type="VEuPathDB" id="FungiDB:RhiirFUN_020041"/>
<reference evidence="4 5" key="2">
    <citation type="submission" date="2017-10" db="EMBL/GenBank/DDBJ databases">
        <title>Extensive intraspecific genome diversity in a model arbuscular mycorrhizal fungus.</title>
        <authorList>
            <person name="Chen E.C.H."/>
            <person name="Morin E."/>
            <person name="Baudet D."/>
            <person name="Noel J."/>
            <person name="Ndikumana S."/>
            <person name="Charron P."/>
            <person name="St-Onge C."/>
            <person name="Giorgi J."/>
            <person name="Grigoriev I.V."/>
            <person name="Roux C."/>
            <person name="Martin F.M."/>
            <person name="Corradi N."/>
        </authorList>
    </citation>
    <scope>NUCLEOTIDE SEQUENCE [LARGE SCALE GENOMIC DNA]</scope>
    <source>
        <strain evidence="4 5">C2</strain>
    </source>
</reference>
<evidence type="ECO:0000313" key="5">
    <source>
        <dbReference type="Proteomes" id="UP000233469"/>
    </source>
</evidence>
<keyword evidence="3" id="KW-0732">Signal</keyword>
<organism evidence="4 5">
    <name type="scientific">Rhizophagus irregularis</name>
    <dbReference type="NCBI Taxonomy" id="588596"/>
    <lineage>
        <taxon>Eukaryota</taxon>
        <taxon>Fungi</taxon>
        <taxon>Fungi incertae sedis</taxon>
        <taxon>Mucoromycota</taxon>
        <taxon>Glomeromycotina</taxon>
        <taxon>Glomeromycetes</taxon>
        <taxon>Glomerales</taxon>
        <taxon>Glomeraceae</taxon>
        <taxon>Rhizophagus</taxon>
    </lineage>
</organism>
<feature type="compositionally biased region" description="Low complexity" evidence="1">
    <location>
        <begin position="110"/>
        <end position="155"/>
    </location>
</feature>